<dbReference type="Proteomes" id="UP000681722">
    <property type="component" value="Unassembled WGS sequence"/>
</dbReference>
<evidence type="ECO:0000256" key="1">
    <source>
        <dbReference type="SAM" id="MobiDB-lite"/>
    </source>
</evidence>
<evidence type="ECO:0000313" key="3">
    <source>
        <dbReference type="EMBL" id="CAF3844375.1"/>
    </source>
</evidence>
<organism evidence="2 4">
    <name type="scientific">Didymodactylos carnosus</name>
    <dbReference type="NCBI Taxonomy" id="1234261"/>
    <lineage>
        <taxon>Eukaryota</taxon>
        <taxon>Metazoa</taxon>
        <taxon>Spiralia</taxon>
        <taxon>Gnathifera</taxon>
        <taxon>Rotifera</taxon>
        <taxon>Eurotatoria</taxon>
        <taxon>Bdelloidea</taxon>
        <taxon>Philodinida</taxon>
        <taxon>Philodinidae</taxon>
        <taxon>Didymodactylos</taxon>
    </lineage>
</organism>
<evidence type="ECO:0000313" key="4">
    <source>
        <dbReference type="Proteomes" id="UP000663829"/>
    </source>
</evidence>
<name>A0A814MDQ4_9BILA</name>
<accession>A0A814MDQ4</accession>
<feature type="region of interest" description="Disordered" evidence="1">
    <location>
        <begin position="88"/>
        <end position="181"/>
    </location>
</feature>
<dbReference type="EMBL" id="CAJOBC010004893">
    <property type="protein sequence ID" value="CAF3844375.1"/>
    <property type="molecule type" value="Genomic_DNA"/>
</dbReference>
<sequence>MRSWGSIRFPHPFGRLPSVREIRQIAIAADTEMKGQQGQTQNYPSYANKNAVERDLNKVYSNEHNQMNREGQNKRTNEFSDEEVMQIDGERYDASNHTTPKRYRNDSRGFGQSRGGQQCMQQRPLQQQQQNNRAQQKQSQQYQSKPSNERNLNPQSDARFVQPSLARTDNVADQRERQDHGNNAQFEISTQVIKFAVEQQYVPIKPVCQPKV</sequence>
<reference evidence="2" key="1">
    <citation type="submission" date="2021-02" db="EMBL/GenBank/DDBJ databases">
        <authorList>
            <person name="Nowell W R."/>
        </authorList>
    </citation>
    <scope>NUCLEOTIDE SEQUENCE</scope>
</reference>
<evidence type="ECO:0000313" key="2">
    <source>
        <dbReference type="EMBL" id="CAF1078153.1"/>
    </source>
</evidence>
<dbReference type="AlphaFoldDB" id="A0A814MDQ4"/>
<keyword evidence="4" id="KW-1185">Reference proteome</keyword>
<gene>
    <name evidence="2" type="ORF">GPM918_LOCUS17631</name>
    <name evidence="3" type="ORF">SRO942_LOCUS17628</name>
</gene>
<dbReference type="Proteomes" id="UP000663829">
    <property type="component" value="Unassembled WGS sequence"/>
</dbReference>
<feature type="compositionally biased region" description="Basic and acidic residues" evidence="1">
    <location>
        <begin position="170"/>
        <end position="180"/>
    </location>
</feature>
<proteinExistence type="predicted"/>
<feature type="compositionally biased region" description="Polar residues" evidence="1">
    <location>
        <begin position="144"/>
        <end position="156"/>
    </location>
</feature>
<feature type="compositionally biased region" description="Low complexity" evidence="1">
    <location>
        <begin position="108"/>
        <end position="143"/>
    </location>
</feature>
<comment type="caution">
    <text evidence="2">The sequence shown here is derived from an EMBL/GenBank/DDBJ whole genome shotgun (WGS) entry which is preliminary data.</text>
</comment>
<protein>
    <submittedName>
        <fullName evidence="2">Uncharacterized protein</fullName>
    </submittedName>
</protein>
<dbReference type="EMBL" id="CAJNOQ010004893">
    <property type="protein sequence ID" value="CAF1078153.1"/>
    <property type="molecule type" value="Genomic_DNA"/>
</dbReference>